<comment type="caution">
    <text evidence="1">The sequence shown here is derived from an EMBL/GenBank/DDBJ whole genome shotgun (WGS) entry which is preliminary data.</text>
</comment>
<protein>
    <submittedName>
        <fullName evidence="1">Uncharacterized protein</fullName>
    </submittedName>
</protein>
<proteinExistence type="predicted"/>
<name>A0AAE0DMP5_9LECA</name>
<evidence type="ECO:0000313" key="1">
    <source>
        <dbReference type="EMBL" id="KAK3172693.1"/>
    </source>
</evidence>
<evidence type="ECO:0000313" key="2">
    <source>
        <dbReference type="Proteomes" id="UP001276659"/>
    </source>
</evidence>
<dbReference type="EMBL" id="JASNWA010000007">
    <property type="protein sequence ID" value="KAK3172693.1"/>
    <property type="molecule type" value="Genomic_DNA"/>
</dbReference>
<dbReference type="AlphaFoldDB" id="A0AAE0DMP5"/>
<reference evidence="1" key="1">
    <citation type="submission" date="2022-11" db="EMBL/GenBank/DDBJ databases">
        <title>Chromosomal genome sequence assembly and mating type (MAT) locus characterization of the leprose asexual lichenized fungus Lepraria neglecta (Nyl.) Erichsen.</title>
        <authorList>
            <person name="Allen J.L."/>
            <person name="Pfeffer B."/>
        </authorList>
    </citation>
    <scope>NUCLEOTIDE SEQUENCE</scope>
    <source>
        <strain evidence="1">Allen 5258</strain>
    </source>
</reference>
<gene>
    <name evidence="1" type="ORF">OEA41_006017</name>
</gene>
<organism evidence="1 2">
    <name type="scientific">Lepraria neglecta</name>
    <dbReference type="NCBI Taxonomy" id="209136"/>
    <lineage>
        <taxon>Eukaryota</taxon>
        <taxon>Fungi</taxon>
        <taxon>Dikarya</taxon>
        <taxon>Ascomycota</taxon>
        <taxon>Pezizomycotina</taxon>
        <taxon>Lecanoromycetes</taxon>
        <taxon>OSLEUM clade</taxon>
        <taxon>Lecanoromycetidae</taxon>
        <taxon>Lecanorales</taxon>
        <taxon>Lecanorineae</taxon>
        <taxon>Stereocaulaceae</taxon>
        <taxon>Lepraria</taxon>
    </lineage>
</organism>
<accession>A0AAE0DMP5</accession>
<dbReference type="Proteomes" id="UP001276659">
    <property type="component" value="Unassembled WGS sequence"/>
</dbReference>
<sequence length="218" mass="24788">MATIQDNETQINVLKEKQRRMGTVISRGWQATSDLGTITIRPDGGNEDGSDDVASGPMIPWPISSKERALLEWFRVESRVLYEIEEGEKGEKTAIKKSYHSGEKTFVLRYMNVEDESGSTLVTFDTKNLQNDPINNPHVLVFEQLFRRNPHPRLLIDSPKSDLNHLNHHTLKNQTNPTLHYGTVKDYNWNKMIVIITGDDGIEYTSKTGYLRELGGST</sequence>
<keyword evidence="2" id="KW-1185">Reference proteome</keyword>